<dbReference type="PROSITE" id="PS50043">
    <property type="entry name" value="HTH_LUXR_2"/>
    <property type="match status" value="1"/>
</dbReference>
<evidence type="ECO:0000256" key="3">
    <source>
        <dbReference type="PROSITE-ProRule" id="PRU00169"/>
    </source>
</evidence>
<keyword evidence="7" id="KW-1185">Reference proteome</keyword>
<dbReference type="InterPro" id="IPR011006">
    <property type="entry name" value="CheY-like_superfamily"/>
</dbReference>
<gene>
    <name evidence="6" type="ORF">JP75_09280</name>
</gene>
<keyword evidence="1 3" id="KW-0597">Phosphoprotein</keyword>
<reference evidence="6 7" key="1">
    <citation type="submission" date="2014-08" db="EMBL/GenBank/DDBJ databases">
        <authorList>
            <person name="Hassan Y.I."/>
            <person name="Lepp D."/>
            <person name="Zhou T."/>
        </authorList>
    </citation>
    <scope>NUCLEOTIDE SEQUENCE [LARGE SCALE GENOMIC DNA]</scope>
    <source>
        <strain evidence="6 7">IFO13584</strain>
    </source>
</reference>
<dbReference type="OrthoDB" id="9808843at2"/>
<dbReference type="PROSITE" id="PS50110">
    <property type="entry name" value="RESPONSE_REGULATORY"/>
    <property type="match status" value="1"/>
</dbReference>
<name>A0A087M492_9HYPH</name>
<dbReference type="InterPro" id="IPR039420">
    <property type="entry name" value="WalR-like"/>
</dbReference>
<feature type="domain" description="HTH luxR-type" evidence="4">
    <location>
        <begin position="148"/>
        <end position="213"/>
    </location>
</feature>
<keyword evidence="2" id="KW-0238">DNA-binding</keyword>
<dbReference type="InterPro" id="IPR000792">
    <property type="entry name" value="Tscrpt_reg_LuxR_C"/>
</dbReference>
<organism evidence="6 7">
    <name type="scientific">Devosia riboflavina</name>
    <dbReference type="NCBI Taxonomy" id="46914"/>
    <lineage>
        <taxon>Bacteria</taxon>
        <taxon>Pseudomonadati</taxon>
        <taxon>Pseudomonadota</taxon>
        <taxon>Alphaproteobacteria</taxon>
        <taxon>Hyphomicrobiales</taxon>
        <taxon>Devosiaceae</taxon>
        <taxon>Devosia</taxon>
    </lineage>
</organism>
<dbReference type="EMBL" id="JQGC01000006">
    <property type="protein sequence ID" value="KFL31695.1"/>
    <property type="molecule type" value="Genomic_DNA"/>
</dbReference>
<comment type="caution">
    <text evidence="6">The sequence shown here is derived from an EMBL/GenBank/DDBJ whole genome shotgun (WGS) entry which is preliminary data.</text>
</comment>
<dbReference type="InterPro" id="IPR058245">
    <property type="entry name" value="NreC/VraR/RcsB-like_REC"/>
</dbReference>
<dbReference type="InterPro" id="IPR001789">
    <property type="entry name" value="Sig_transdc_resp-reg_receiver"/>
</dbReference>
<dbReference type="SMART" id="SM00421">
    <property type="entry name" value="HTH_LUXR"/>
    <property type="match status" value="1"/>
</dbReference>
<evidence type="ECO:0000256" key="2">
    <source>
        <dbReference type="ARBA" id="ARBA00023125"/>
    </source>
</evidence>
<dbReference type="Gene3D" id="3.40.50.2300">
    <property type="match status" value="1"/>
</dbReference>
<dbReference type="SUPFAM" id="SSF52172">
    <property type="entry name" value="CheY-like"/>
    <property type="match status" value="1"/>
</dbReference>
<dbReference type="PROSITE" id="PS00622">
    <property type="entry name" value="HTH_LUXR_1"/>
    <property type="match status" value="1"/>
</dbReference>
<dbReference type="Pfam" id="PF00196">
    <property type="entry name" value="GerE"/>
    <property type="match status" value="1"/>
</dbReference>
<feature type="modified residue" description="4-aspartylphosphate" evidence="3">
    <location>
        <position position="60"/>
    </location>
</feature>
<dbReference type="AlphaFoldDB" id="A0A087M492"/>
<evidence type="ECO:0000256" key="1">
    <source>
        <dbReference type="ARBA" id="ARBA00022553"/>
    </source>
</evidence>
<protein>
    <submittedName>
        <fullName evidence="6">Uncharacterized protein</fullName>
    </submittedName>
</protein>
<dbReference type="RefSeq" id="WP_035081766.1">
    <property type="nucleotide sequence ID" value="NZ_JQGC01000006.1"/>
</dbReference>
<evidence type="ECO:0000259" key="4">
    <source>
        <dbReference type="PROSITE" id="PS50043"/>
    </source>
</evidence>
<dbReference type="STRING" id="46914.JP75_09280"/>
<dbReference type="GO" id="GO:0006355">
    <property type="term" value="P:regulation of DNA-templated transcription"/>
    <property type="evidence" value="ECO:0007669"/>
    <property type="project" value="InterPro"/>
</dbReference>
<dbReference type="GO" id="GO:0000160">
    <property type="term" value="P:phosphorelay signal transduction system"/>
    <property type="evidence" value="ECO:0007669"/>
    <property type="project" value="InterPro"/>
</dbReference>
<evidence type="ECO:0000259" key="5">
    <source>
        <dbReference type="PROSITE" id="PS50110"/>
    </source>
</evidence>
<dbReference type="CDD" id="cd06170">
    <property type="entry name" value="LuxR_C_like"/>
    <property type="match status" value="1"/>
</dbReference>
<dbReference type="InterPro" id="IPR016032">
    <property type="entry name" value="Sig_transdc_resp-reg_C-effctor"/>
</dbReference>
<evidence type="ECO:0000313" key="7">
    <source>
        <dbReference type="Proteomes" id="UP000028981"/>
    </source>
</evidence>
<dbReference type="Pfam" id="PF00072">
    <property type="entry name" value="Response_reg"/>
    <property type="match status" value="1"/>
</dbReference>
<dbReference type="SMART" id="SM00448">
    <property type="entry name" value="REC"/>
    <property type="match status" value="1"/>
</dbReference>
<dbReference type="Proteomes" id="UP000028981">
    <property type="component" value="Unassembled WGS sequence"/>
</dbReference>
<dbReference type="PANTHER" id="PTHR43214">
    <property type="entry name" value="TWO-COMPONENT RESPONSE REGULATOR"/>
    <property type="match status" value="1"/>
</dbReference>
<dbReference type="PRINTS" id="PR00038">
    <property type="entry name" value="HTHLUXR"/>
</dbReference>
<evidence type="ECO:0000313" key="6">
    <source>
        <dbReference type="EMBL" id="KFL31695.1"/>
    </source>
</evidence>
<proteinExistence type="predicted"/>
<dbReference type="CDD" id="cd17535">
    <property type="entry name" value="REC_NarL-like"/>
    <property type="match status" value="1"/>
</dbReference>
<sequence>MPSQSHVRTVTISDDHPVFLEGIKDILARQGDFDVVGQANCSQSSLDLINEHRPDVAILDLSMPGDIFQTISQTTRTNSQTRAIVYTAYCSVDSAVKALEAGATGFVLKSDPIEELLDAIRARSELVISKKFSAEVLTAMRARLSTAPPAALFSLSRREKQIVGQLLLGQTNREIARTLDLTEQTIKHYMTSLMHKMKVRSRVEVVVAVKKSQSALADVQRA</sequence>
<dbReference type="GO" id="GO:0003677">
    <property type="term" value="F:DNA binding"/>
    <property type="evidence" value="ECO:0007669"/>
    <property type="project" value="UniProtKB-KW"/>
</dbReference>
<dbReference type="SUPFAM" id="SSF46894">
    <property type="entry name" value="C-terminal effector domain of the bipartite response regulators"/>
    <property type="match status" value="1"/>
</dbReference>
<feature type="domain" description="Response regulatory" evidence="5">
    <location>
        <begin position="9"/>
        <end position="124"/>
    </location>
</feature>
<accession>A0A087M492</accession>